<dbReference type="SFLD" id="SFLDG01129">
    <property type="entry name" value="C1.5:_HAD__Beta-PGM__Phosphata"/>
    <property type="match status" value="1"/>
</dbReference>
<comment type="caution">
    <text evidence="2">The sequence shown here is derived from an EMBL/GenBank/DDBJ whole genome shotgun (WGS) entry which is preliminary data.</text>
</comment>
<dbReference type="InterPro" id="IPR006439">
    <property type="entry name" value="HAD-SF_hydro_IA"/>
</dbReference>
<dbReference type="InterPro" id="IPR036412">
    <property type="entry name" value="HAD-like_sf"/>
</dbReference>
<dbReference type="Gene3D" id="3.40.50.1000">
    <property type="entry name" value="HAD superfamily/HAD-like"/>
    <property type="match status" value="1"/>
</dbReference>
<dbReference type="PRINTS" id="PR00413">
    <property type="entry name" value="HADHALOGNASE"/>
</dbReference>
<dbReference type="InterPro" id="IPR041492">
    <property type="entry name" value="HAD_2"/>
</dbReference>
<dbReference type="NCBIfam" id="TIGR01509">
    <property type="entry name" value="HAD-SF-IA-v3"/>
    <property type="match status" value="1"/>
</dbReference>
<accession>A0A7W8CUZ5</accession>
<dbReference type="InterPro" id="IPR004274">
    <property type="entry name" value="FCP1_dom"/>
</dbReference>
<dbReference type="PANTHER" id="PTHR43434:SF1">
    <property type="entry name" value="PHOSPHOGLYCOLATE PHOSPHATASE"/>
    <property type="match status" value="1"/>
</dbReference>
<reference evidence="2 3" key="1">
    <citation type="submission" date="2020-08" db="EMBL/GenBank/DDBJ databases">
        <title>Genomic Encyclopedia of Type Strains, Phase IV (KMG-IV): sequencing the most valuable type-strain genomes for metagenomic binning, comparative biology and taxonomic classification.</title>
        <authorList>
            <person name="Goeker M."/>
        </authorList>
    </citation>
    <scope>NUCLEOTIDE SEQUENCE [LARGE SCALE GENOMIC DNA]</scope>
    <source>
        <strain evidence="2 3">DSM 25799</strain>
    </source>
</reference>
<dbReference type="GO" id="GO:0005829">
    <property type="term" value="C:cytosol"/>
    <property type="evidence" value="ECO:0007669"/>
    <property type="project" value="TreeGrafter"/>
</dbReference>
<protein>
    <submittedName>
        <fullName evidence="2">HAD superfamily hydrolase (TIGR01509 family)</fullName>
    </submittedName>
</protein>
<dbReference type="Proteomes" id="UP000539953">
    <property type="component" value="Unassembled WGS sequence"/>
</dbReference>
<feature type="domain" description="FCP1 homology" evidence="1">
    <location>
        <begin position="1"/>
        <end position="208"/>
    </location>
</feature>
<dbReference type="GO" id="GO:0008967">
    <property type="term" value="F:phosphoglycolate phosphatase activity"/>
    <property type="evidence" value="ECO:0007669"/>
    <property type="project" value="TreeGrafter"/>
</dbReference>
<dbReference type="GO" id="GO:0006281">
    <property type="term" value="P:DNA repair"/>
    <property type="evidence" value="ECO:0007669"/>
    <property type="project" value="TreeGrafter"/>
</dbReference>
<evidence type="ECO:0000313" key="2">
    <source>
        <dbReference type="EMBL" id="MBB5182085.1"/>
    </source>
</evidence>
<dbReference type="InterPro" id="IPR023214">
    <property type="entry name" value="HAD_sf"/>
</dbReference>
<dbReference type="InterPro" id="IPR023198">
    <property type="entry name" value="PGP-like_dom2"/>
</dbReference>
<dbReference type="AlphaFoldDB" id="A0A7W8CUZ5"/>
<dbReference type="PANTHER" id="PTHR43434">
    <property type="entry name" value="PHOSPHOGLYCOLATE PHOSPHATASE"/>
    <property type="match status" value="1"/>
</dbReference>
<dbReference type="CDD" id="cd07505">
    <property type="entry name" value="HAD_BPGM-like"/>
    <property type="match status" value="1"/>
</dbReference>
<dbReference type="InterPro" id="IPR050155">
    <property type="entry name" value="HAD-like_hydrolase_sf"/>
</dbReference>
<dbReference type="EMBL" id="JACHHK010000001">
    <property type="protein sequence ID" value="MBB5182085.1"/>
    <property type="molecule type" value="Genomic_DNA"/>
</dbReference>
<dbReference type="PROSITE" id="PS50969">
    <property type="entry name" value="FCP1"/>
    <property type="match status" value="1"/>
</dbReference>
<proteinExistence type="predicted"/>
<dbReference type="SFLD" id="SFLDS00003">
    <property type="entry name" value="Haloacid_Dehalogenase"/>
    <property type="match status" value="1"/>
</dbReference>
<keyword evidence="2" id="KW-0378">Hydrolase</keyword>
<keyword evidence="3" id="KW-1185">Reference proteome</keyword>
<dbReference type="RefSeq" id="WP_183326501.1">
    <property type="nucleotide sequence ID" value="NZ_JACHHK010000001.1"/>
</dbReference>
<dbReference type="SUPFAM" id="SSF56784">
    <property type="entry name" value="HAD-like"/>
    <property type="match status" value="1"/>
</dbReference>
<gene>
    <name evidence="2" type="ORF">HNQ47_000088</name>
</gene>
<organism evidence="2 3">
    <name type="scientific">Catenisphaera adipataccumulans</name>
    <dbReference type="NCBI Taxonomy" id="700500"/>
    <lineage>
        <taxon>Bacteria</taxon>
        <taxon>Bacillati</taxon>
        <taxon>Bacillota</taxon>
        <taxon>Erysipelotrichia</taxon>
        <taxon>Erysipelotrichales</taxon>
        <taxon>Erysipelotrichaceae</taxon>
        <taxon>Catenisphaera</taxon>
    </lineage>
</organism>
<dbReference type="Gene3D" id="1.10.150.240">
    <property type="entry name" value="Putative phosphatase, domain 2"/>
    <property type="match status" value="1"/>
</dbReference>
<sequence>MNTILFDLDGTLIDSMYVWENSIRHLYDLYHIPSDFEADKPHYFQMTYPEVLQNIQKKFMPQISMKEMIHEAADYIDSEYRYHVPLKPGVKEFIQTQFAQDMDMAVVTSNSTALTETVLNRFDLQKDIARIFSAQDLRLTKREPEIYQMALNYFQTEPQETLMFEDSAYAIDTARQLGIQCIGIVNEDNKSEMEALNVETINDFTQVI</sequence>
<evidence type="ECO:0000259" key="1">
    <source>
        <dbReference type="PROSITE" id="PS50969"/>
    </source>
</evidence>
<name>A0A7W8CUZ5_9FIRM</name>
<dbReference type="Pfam" id="PF13419">
    <property type="entry name" value="HAD_2"/>
    <property type="match status" value="1"/>
</dbReference>
<evidence type="ECO:0000313" key="3">
    <source>
        <dbReference type="Proteomes" id="UP000539953"/>
    </source>
</evidence>